<feature type="domain" description="Excalibur calcium-binding" evidence="7">
    <location>
        <begin position="303"/>
        <end position="340"/>
    </location>
</feature>
<evidence type="ECO:0000259" key="7">
    <source>
        <dbReference type="SMART" id="SM00894"/>
    </source>
</evidence>
<dbReference type="EMBL" id="BAAADB010000008">
    <property type="protein sequence ID" value="GAA0504823.1"/>
    <property type="molecule type" value="Genomic_DNA"/>
</dbReference>
<evidence type="ECO:0000313" key="8">
    <source>
        <dbReference type="EMBL" id="GAA0504823.1"/>
    </source>
</evidence>
<evidence type="ECO:0000256" key="1">
    <source>
        <dbReference type="ARBA" id="ARBA00001947"/>
    </source>
</evidence>
<name>A0ABN1BT03_9DEIO</name>
<reference evidence="8 9" key="1">
    <citation type="journal article" date="2019" name="Int. J. Syst. Evol. Microbiol.">
        <title>The Global Catalogue of Microorganisms (GCM) 10K type strain sequencing project: providing services to taxonomists for standard genome sequencing and annotation.</title>
        <authorList>
            <consortium name="The Broad Institute Genomics Platform"/>
            <consortium name="The Broad Institute Genome Sequencing Center for Infectious Disease"/>
            <person name="Wu L."/>
            <person name="Ma J."/>
        </authorList>
    </citation>
    <scope>NUCLEOTIDE SEQUENCE [LARGE SCALE GENOMIC DNA]</scope>
    <source>
        <strain evidence="8 9">JCM 14368</strain>
    </source>
</reference>
<dbReference type="InterPro" id="IPR001577">
    <property type="entry name" value="Peptidase_M8"/>
</dbReference>
<keyword evidence="2" id="KW-0645">Protease</keyword>
<evidence type="ECO:0000256" key="4">
    <source>
        <dbReference type="ARBA" id="ARBA00022801"/>
    </source>
</evidence>
<accession>A0ABN1BT03</accession>
<evidence type="ECO:0000256" key="3">
    <source>
        <dbReference type="ARBA" id="ARBA00022723"/>
    </source>
</evidence>
<gene>
    <name evidence="8" type="ORF">GCM10008937_10710</name>
</gene>
<evidence type="ECO:0000256" key="2">
    <source>
        <dbReference type="ARBA" id="ARBA00022670"/>
    </source>
</evidence>
<comment type="cofactor">
    <cofactor evidence="1">
        <name>Zn(2+)</name>
        <dbReference type="ChEBI" id="CHEBI:29105"/>
    </cofactor>
</comment>
<comment type="caution">
    <text evidence="8">The sequence shown here is derived from an EMBL/GenBank/DDBJ whole genome shotgun (WGS) entry which is preliminary data.</text>
</comment>
<keyword evidence="3" id="KW-0479">Metal-binding</keyword>
<keyword evidence="4" id="KW-0378">Hydrolase</keyword>
<evidence type="ECO:0000313" key="9">
    <source>
        <dbReference type="Proteomes" id="UP001500191"/>
    </source>
</evidence>
<dbReference type="SMART" id="SM00894">
    <property type="entry name" value="Excalibur"/>
    <property type="match status" value="1"/>
</dbReference>
<protein>
    <recommendedName>
        <fullName evidence="7">Excalibur calcium-binding domain-containing protein</fullName>
    </recommendedName>
</protein>
<organism evidence="8 9">
    <name type="scientific">Deinococcus depolymerans</name>
    <dbReference type="NCBI Taxonomy" id="392408"/>
    <lineage>
        <taxon>Bacteria</taxon>
        <taxon>Thermotogati</taxon>
        <taxon>Deinococcota</taxon>
        <taxon>Deinococci</taxon>
        <taxon>Deinococcales</taxon>
        <taxon>Deinococcaceae</taxon>
        <taxon>Deinococcus</taxon>
    </lineage>
</organism>
<sequence length="343" mass="36401">MRAPSRWFSLRFPLTPGRWGRGRAAFLRGLLAGLLCGLTVAGAAPAQSPFQIELRLLGRPLTAGQQATVREAARQVSGLIASPFVPVRVNIPAGDCDRRLPAVQGTVRNLIVFVVVRDLGDDVYATGMPCDLQDRTYLPIYGVVDLNSRGLTDLPRVDLLDTMLHELLHVLGVGTLWEADSRVSRNGETDGRSFIRRDGRSLVYTAPRAVAAYRALGGRGRGIPLDPDGGHWDGRAVCAEILSGSAGNFTGRVNPVSPVTLAALEDLGYRVNLLAASRYALPRGSCAAQLRDGSGPLWVPTGGFAGCAAARSAGATLPLRRGEPAYRPELDGDGDGLACEGGR</sequence>
<dbReference type="SUPFAM" id="SSF55486">
    <property type="entry name" value="Metalloproteases ('zincins'), catalytic domain"/>
    <property type="match status" value="1"/>
</dbReference>
<evidence type="ECO:0000256" key="6">
    <source>
        <dbReference type="ARBA" id="ARBA00023049"/>
    </source>
</evidence>
<dbReference type="Pfam" id="PF05901">
    <property type="entry name" value="Excalibur"/>
    <property type="match status" value="1"/>
</dbReference>
<keyword evidence="5" id="KW-0862">Zinc</keyword>
<dbReference type="InterPro" id="IPR008613">
    <property type="entry name" value="Excalibur_Ca-bd_domain"/>
</dbReference>
<dbReference type="Proteomes" id="UP001500191">
    <property type="component" value="Unassembled WGS sequence"/>
</dbReference>
<dbReference type="Pfam" id="PF01457">
    <property type="entry name" value="Peptidase_M8"/>
    <property type="match status" value="1"/>
</dbReference>
<dbReference type="Gene3D" id="3.90.132.10">
    <property type="entry name" value="Leishmanolysin , domain 2"/>
    <property type="match status" value="1"/>
</dbReference>
<dbReference type="RefSeq" id="WP_343756897.1">
    <property type="nucleotide sequence ID" value="NZ_BAAADB010000008.1"/>
</dbReference>
<evidence type="ECO:0000256" key="5">
    <source>
        <dbReference type="ARBA" id="ARBA00022833"/>
    </source>
</evidence>
<proteinExistence type="predicted"/>
<keyword evidence="9" id="KW-1185">Reference proteome</keyword>
<keyword evidence="6" id="KW-0482">Metalloprotease</keyword>